<keyword evidence="5" id="KW-1185">Reference proteome</keyword>
<dbReference type="Proteomes" id="UP000284202">
    <property type="component" value="Unassembled WGS sequence"/>
</dbReference>
<evidence type="ECO:0000259" key="3">
    <source>
        <dbReference type="Pfam" id="PF02525"/>
    </source>
</evidence>
<dbReference type="Pfam" id="PF02525">
    <property type="entry name" value="Flavodoxin_2"/>
    <property type="match status" value="1"/>
</dbReference>
<dbReference type="OrthoDB" id="9798454at2"/>
<accession>A0A418T7C6</accession>
<dbReference type="EMBL" id="QZCG01000001">
    <property type="protein sequence ID" value="RJE89128.1"/>
    <property type="molecule type" value="Genomic_DNA"/>
</dbReference>
<dbReference type="PANTHER" id="PTHR10204">
    <property type="entry name" value="NAD P H OXIDOREDUCTASE-RELATED"/>
    <property type="match status" value="1"/>
</dbReference>
<evidence type="ECO:0000256" key="2">
    <source>
        <dbReference type="ARBA" id="ARBA00023002"/>
    </source>
</evidence>
<dbReference type="GO" id="GO:0005829">
    <property type="term" value="C:cytosol"/>
    <property type="evidence" value="ECO:0007669"/>
    <property type="project" value="TreeGrafter"/>
</dbReference>
<comment type="caution">
    <text evidence="4">The sequence shown here is derived from an EMBL/GenBank/DDBJ whole genome shotgun (WGS) entry which is preliminary data.</text>
</comment>
<reference evidence="5" key="1">
    <citation type="submission" date="2018-09" db="EMBL/GenBank/DDBJ databases">
        <title>Acidovorax cavernicola nov. sp. isolated from Gruta de las Maravillas (Aracena, Spain).</title>
        <authorList>
            <person name="Jurado V."/>
            <person name="Gutierrez-Patricio S."/>
            <person name="Gonzalez-Pimentel J.L."/>
            <person name="Miller A.Z."/>
            <person name="Laiz L."/>
            <person name="Saiz-Jimenez C."/>
        </authorList>
    </citation>
    <scope>NUCLEOTIDE SEQUENCE [LARGE SCALE GENOMIC DNA]</scope>
    <source>
        <strain evidence="5">1011MAR3C25</strain>
    </source>
</reference>
<evidence type="ECO:0000313" key="4">
    <source>
        <dbReference type="EMBL" id="RJE89128.1"/>
    </source>
</evidence>
<organism evidence="4 5">
    <name type="scientific">Paracoccus onubensis</name>
    <dbReference type="NCBI Taxonomy" id="1675788"/>
    <lineage>
        <taxon>Bacteria</taxon>
        <taxon>Pseudomonadati</taxon>
        <taxon>Pseudomonadota</taxon>
        <taxon>Alphaproteobacteria</taxon>
        <taxon>Rhodobacterales</taxon>
        <taxon>Paracoccaceae</taxon>
        <taxon>Paracoccus</taxon>
    </lineage>
</organism>
<gene>
    <name evidence="4" type="ORF">D3P04_00245</name>
</gene>
<dbReference type="InterPro" id="IPR003680">
    <property type="entry name" value="Flavodoxin_fold"/>
</dbReference>
<proteinExistence type="inferred from homology"/>
<evidence type="ECO:0000256" key="1">
    <source>
        <dbReference type="ARBA" id="ARBA00006252"/>
    </source>
</evidence>
<dbReference type="PANTHER" id="PTHR10204:SF34">
    <property type="entry name" value="NAD(P)H DEHYDROGENASE [QUINONE] 1 ISOFORM 1"/>
    <property type="match status" value="1"/>
</dbReference>
<comment type="similarity">
    <text evidence="1">Belongs to the NAD(P)H dehydrogenase (quinone) family.</text>
</comment>
<dbReference type="GO" id="GO:0003955">
    <property type="term" value="F:NAD(P)H dehydrogenase (quinone) activity"/>
    <property type="evidence" value="ECO:0007669"/>
    <property type="project" value="TreeGrafter"/>
</dbReference>
<dbReference type="SUPFAM" id="SSF52218">
    <property type="entry name" value="Flavoproteins"/>
    <property type="match status" value="1"/>
</dbReference>
<sequence>MTERRHILVVVAHPEPQSFNHAMANAAAQALRQAGHSVVISDLCAEGFRADIGRHDMTSIADAGRFHVQAEQAEAVRAGAFAPDIAREQARVARADNIILQFPLWWGGPPAILKGWIDRVLAYGFGYVDGRRFDSGLFQGRRAMLSVTTGGTPERFAETGVYGPIGPILMPLQKLALEYMGFEVAPPYVAHGVPRSDEAARRDHLAGFSSAALALARQPVTRTNDYLHALDTAPEAAWARPG</sequence>
<dbReference type="AlphaFoldDB" id="A0A418T7C6"/>
<dbReference type="InterPro" id="IPR029039">
    <property type="entry name" value="Flavoprotein-like_sf"/>
</dbReference>
<protein>
    <submittedName>
        <fullName evidence="4">Flavodoxin family protein</fullName>
    </submittedName>
</protein>
<feature type="domain" description="Flavodoxin-like fold" evidence="3">
    <location>
        <begin position="6"/>
        <end position="206"/>
    </location>
</feature>
<dbReference type="InterPro" id="IPR051545">
    <property type="entry name" value="NAD(P)H_dehydrogenase_qn"/>
</dbReference>
<dbReference type="Gene3D" id="3.40.50.360">
    <property type="match status" value="1"/>
</dbReference>
<name>A0A418T7C6_9RHOB</name>
<dbReference type="RefSeq" id="WP_119744772.1">
    <property type="nucleotide sequence ID" value="NZ_QZCG01000001.1"/>
</dbReference>
<evidence type="ECO:0000313" key="5">
    <source>
        <dbReference type="Proteomes" id="UP000284202"/>
    </source>
</evidence>
<keyword evidence="2" id="KW-0560">Oxidoreductase</keyword>